<dbReference type="Pfam" id="PF26557">
    <property type="entry name" value="Cullin_AB"/>
    <property type="match status" value="1"/>
</dbReference>
<keyword evidence="9" id="KW-1185">Reference proteome</keyword>
<dbReference type="InterPro" id="IPR016158">
    <property type="entry name" value="Cullin_homology"/>
</dbReference>
<dbReference type="InterPro" id="IPR059120">
    <property type="entry name" value="Cullin-like_AB"/>
</dbReference>
<keyword evidence="2" id="KW-0132">Cell division</keyword>
<keyword evidence="5" id="KW-0131">Cell cycle</keyword>
<dbReference type="GO" id="GO:0005680">
    <property type="term" value="C:anaphase-promoting complex"/>
    <property type="evidence" value="ECO:0007669"/>
    <property type="project" value="TreeGrafter"/>
</dbReference>
<dbReference type="SUPFAM" id="SSF75632">
    <property type="entry name" value="Cullin homology domain"/>
    <property type="match status" value="1"/>
</dbReference>
<reference evidence="8" key="1">
    <citation type="journal article" date="2020" name="Stud. Mycol.">
        <title>101 Dothideomycetes genomes: a test case for predicting lifestyles and emergence of pathogens.</title>
        <authorList>
            <person name="Haridas S."/>
            <person name="Albert R."/>
            <person name="Binder M."/>
            <person name="Bloem J."/>
            <person name="Labutti K."/>
            <person name="Salamov A."/>
            <person name="Andreopoulos B."/>
            <person name="Baker S."/>
            <person name="Barry K."/>
            <person name="Bills G."/>
            <person name="Bluhm B."/>
            <person name="Cannon C."/>
            <person name="Castanera R."/>
            <person name="Culley D."/>
            <person name="Daum C."/>
            <person name="Ezra D."/>
            <person name="Gonzalez J."/>
            <person name="Henrissat B."/>
            <person name="Kuo A."/>
            <person name="Liang C."/>
            <person name="Lipzen A."/>
            <person name="Lutzoni F."/>
            <person name="Magnuson J."/>
            <person name="Mondo S."/>
            <person name="Nolan M."/>
            <person name="Ohm R."/>
            <person name="Pangilinan J."/>
            <person name="Park H.-J."/>
            <person name="Ramirez L."/>
            <person name="Alfaro M."/>
            <person name="Sun H."/>
            <person name="Tritt A."/>
            <person name="Yoshinaga Y."/>
            <person name="Zwiers L.-H."/>
            <person name="Turgeon B."/>
            <person name="Goodwin S."/>
            <person name="Spatafora J."/>
            <person name="Crous P."/>
            <person name="Grigoriev I."/>
        </authorList>
    </citation>
    <scope>NUCLEOTIDE SEQUENCE</scope>
    <source>
        <strain evidence="8">CBS 480.64</strain>
    </source>
</reference>
<evidence type="ECO:0000256" key="3">
    <source>
        <dbReference type="ARBA" id="ARBA00022776"/>
    </source>
</evidence>
<dbReference type="PANTHER" id="PTHR45957">
    <property type="entry name" value="ANAPHASE-PROMOTING COMPLEX SUBUNIT 2"/>
    <property type="match status" value="1"/>
</dbReference>
<dbReference type="Gene3D" id="1.20.1310.10">
    <property type="entry name" value="Cullin Repeats"/>
    <property type="match status" value="1"/>
</dbReference>
<dbReference type="InterPro" id="IPR044554">
    <property type="entry name" value="ANAPC2"/>
</dbReference>
<dbReference type="Gene3D" id="3.30.230.130">
    <property type="entry name" value="Cullin, Chain C, Domain 2"/>
    <property type="match status" value="1"/>
</dbReference>
<dbReference type="InterPro" id="IPR036317">
    <property type="entry name" value="Cullin_homology_sf"/>
</dbReference>
<dbReference type="Proteomes" id="UP000799421">
    <property type="component" value="Unassembled WGS sequence"/>
</dbReference>
<proteinExistence type="inferred from homology"/>
<dbReference type="InterPro" id="IPR014786">
    <property type="entry name" value="ANAPC2_C"/>
</dbReference>
<comment type="similarity">
    <text evidence="6">Belongs to the cullin family.</text>
</comment>
<dbReference type="GO" id="GO:0031625">
    <property type="term" value="F:ubiquitin protein ligase binding"/>
    <property type="evidence" value="ECO:0007669"/>
    <property type="project" value="InterPro"/>
</dbReference>
<dbReference type="GO" id="GO:0007091">
    <property type="term" value="P:metaphase/anaphase transition of mitotic cell cycle"/>
    <property type="evidence" value="ECO:0007669"/>
    <property type="project" value="TreeGrafter"/>
</dbReference>
<dbReference type="AlphaFoldDB" id="A0A6A7BUH5"/>
<evidence type="ECO:0000256" key="2">
    <source>
        <dbReference type="ARBA" id="ARBA00022618"/>
    </source>
</evidence>
<feature type="domain" description="Cullin family profile" evidence="7">
    <location>
        <begin position="481"/>
        <end position="757"/>
    </location>
</feature>
<sequence>MASSANESFRSIFPVANFSLGASLLDGNLLSPGSGAQGVGRLENAWKLTTRYLTARLNGHYSEQDRRRARDAYTLLSSDPLKQRELVAWYSNEVISRFRTSVLPKLDQLWRRDVDTDVTAALLADTVTRLSTAQSEYLSAVQSLISPNVVGQASSLTNRIKERLHTLFFNSLRKQRLSHALWLTFYHHMKGSLEANDNPPECFFRGKCTCDVDVDHLPLSELANVGLGGPEGSRVLVLALIQLLELIVTSRPCFMVDWSGQESVVPRLRSWVRDYLAPTVERGLLRLEGKLSSNSSGMFSRQLEEMAVRKLGEQRTARLFDYTKFWPNSRGVILDLREFLHTIPSEKSKVCAGFISQIQQRLLHAGASTAEILSVYIDVICAFRLLDARGVLLEKVAGSIRTYLRHREDAVGIVAASFLADLDGDGQPLGADANRVSADITRLVSSAGKSSEGQQIQHHDDMEWMPDPIDAGPDYDPSRSEDVLDCIMSLFDQEDFIKEINKVLAQRLLEAKDIELARETRLIELLKSRKLDVGKLQSAEVMLKDLRVSVALNRRLNPHAQTCSTGKPEPREIQAAIPAKGIGGAELYNLFKQRISPGAFQAALHLIAVRRGELYFPKRMLRSRESEGVATSTGNIAHSVQIISRSFWPQMASAAFRAPPALNQLDEAFAKQFSKLGNRRTLSWLSASSKVTLTLNLEDRVVREECLPMWRAAVIDIFGRSGDEMDEGEGPRFTAEEIEKRTGVDADRVKDALRFWLGKQVLYQVENGVFAVLERLEWVKEASSPKPLVEDVPTVLAQDAMLRENAPTFEAFILNMLQNGGQKEISGFMGITNMMKMVLPAFTYGDEEVRWLLTEMERKGKVSRNGEMWSIAR</sequence>
<accession>A0A6A7BUH5</accession>
<evidence type="ECO:0000313" key="8">
    <source>
        <dbReference type="EMBL" id="KAF2858860.1"/>
    </source>
</evidence>
<name>A0A6A7BUH5_9PEZI</name>
<dbReference type="Pfam" id="PF25773">
    <property type="entry name" value="TPR_ANAPC2"/>
    <property type="match status" value="1"/>
</dbReference>
<dbReference type="Pfam" id="PF08672">
    <property type="entry name" value="ANAPC2"/>
    <property type="match status" value="1"/>
</dbReference>
<dbReference type="GO" id="GO:0070979">
    <property type="term" value="P:protein K11-linked ubiquitination"/>
    <property type="evidence" value="ECO:0007669"/>
    <property type="project" value="TreeGrafter"/>
</dbReference>
<dbReference type="OrthoDB" id="5581181at2759"/>
<keyword evidence="3" id="KW-0498">Mitosis</keyword>
<dbReference type="PROSITE" id="PS50069">
    <property type="entry name" value="CULLIN_2"/>
    <property type="match status" value="1"/>
</dbReference>
<protein>
    <recommendedName>
        <fullName evidence="1">Anaphase-promoting complex subunit 2</fullName>
    </recommendedName>
</protein>
<dbReference type="GO" id="GO:0051301">
    <property type="term" value="P:cell division"/>
    <property type="evidence" value="ECO:0007669"/>
    <property type="project" value="UniProtKB-KW"/>
</dbReference>
<keyword evidence="4" id="KW-0833">Ubl conjugation pathway</keyword>
<evidence type="ECO:0000256" key="6">
    <source>
        <dbReference type="PROSITE-ProRule" id="PRU00330"/>
    </source>
</evidence>
<dbReference type="InterPro" id="IPR057975">
    <property type="entry name" value="TPR_ANAPC2"/>
</dbReference>
<gene>
    <name evidence="8" type="ORF">K470DRAFT_259357</name>
</gene>
<evidence type="ECO:0000256" key="4">
    <source>
        <dbReference type="ARBA" id="ARBA00022786"/>
    </source>
</evidence>
<evidence type="ECO:0000313" key="9">
    <source>
        <dbReference type="Proteomes" id="UP000799421"/>
    </source>
</evidence>
<evidence type="ECO:0000256" key="5">
    <source>
        <dbReference type="ARBA" id="ARBA00023306"/>
    </source>
</evidence>
<evidence type="ECO:0000256" key="1">
    <source>
        <dbReference type="ARBA" id="ARBA00016068"/>
    </source>
</evidence>
<organism evidence="8 9">
    <name type="scientific">Piedraia hortae CBS 480.64</name>
    <dbReference type="NCBI Taxonomy" id="1314780"/>
    <lineage>
        <taxon>Eukaryota</taxon>
        <taxon>Fungi</taxon>
        <taxon>Dikarya</taxon>
        <taxon>Ascomycota</taxon>
        <taxon>Pezizomycotina</taxon>
        <taxon>Dothideomycetes</taxon>
        <taxon>Dothideomycetidae</taxon>
        <taxon>Capnodiales</taxon>
        <taxon>Piedraiaceae</taxon>
        <taxon>Piedraia</taxon>
    </lineage>
</organism>
<evidence type="ECO:0000259" key="7">
    <source>
        <dbReference type="PROSITE" id="PS50069"/>
    </source>
</evidence>
<dbReference type="GO" id="GO:0006511">
    <property type="term" value="P:ubiquitin-dependent protein catabolic process"/>
    <property type="evidence" value="ECO:0007669"/>
    <property type="project" value="InterPro"/>
</dbReference>
<dbReference type="EMBL" id="MU006001">
    <property type="protein sequence ID" value="KAF2858860.1"/>
    <property type="molecule type" value="Genomic_DNA"/>
</dbReference>
<dbReference type="PANTHER" id="PTHR45957:SF1">
    <property type="entry name" value="ANAPHASE-PROMOTING COMPLEX SUBUNIT 2"/>
    <property type="match status" value="1"/>
</dbReference>